<reference evidence="2" key="1">
    <citation type="journal article" date="2022" name="Mol. Ecol. Resour.">
        <title>The genomes of chicory, endive, great burdock and yacon provide insights into Asteraceae palaeo-polyploidization history and plant inulin production.</title>
        <authorList>
            <person name="Fan W."/>
            <person name="Wang S."/>
            <person name="Wang H."/>
            <person name="Wang A."/>
            <person name="Jiang F."/>
            <person name="Liu H."/>
            <person name="Zhao H."/>
            <person name="Xu D."/>
            <person name="Zhang Y."/>
        </authorList>
    </citation>
    <scope>NUCLEOTIDE SEQUENCE [LARGE SCALE GENOMIC DNA]</scope>
    <source>
        <strain evidence="2">cv. Yunnan</strain>
    </source>
</reference>
<proteinExistence type="predicted"/>
<protein>
    <submittedName>
        <fullName evidence="1">Uncharacterized protein</fullName>
    </submittedName>
</protein>
<organism evidence="1 2">
    <name type="scientific">Smallanthus sonchifolius</name>
    <dbReference type="NCBI Taxonomy" id="185202"/>
    <lineage>
        <taxon>Eukaryota</taxon>
        <taxon>Viridiplantae</taxon>
        <taxon>Streptophyta</taxon>
        <taxon>Embryophyta</taxon>
        <taxon>Tracheophyta</taxon>
        <taxon>Spermatophyta</taxon>
        <taxon>Magnoliopsida</taxon>
        <taxon>eudicotyledons</taxon>
        <taxon>Gunneridae</taxon>
        <taxon>Pentapetalae</taxon>
        <taxon>asterids</taxon>
        <taxon>campanulids</taxon>
        <taxon>Asterales</taxon>
        <taxon>Asteraceae</taxon>
        <taxon>Asteroideae</taxon>
        <taxon>Heliantheae alliance</taxon>
        <taxon>Millerieae</taxon>
        <taxon>Smallanthus</taxon>
    </lineage>
</organism>
<accession>A0ACB9J1M5</accession>
<dbReference type="EMBL" id="CM042023">
    <property type="protein sequence ID" value="KAI3814084.1"/>
    <property type="molecule type" value="Genomic_DNA"/>
</dbReference>
<dbReference type="Proteomes" id="UP001056120">
    <property type="component" value="Linkage Group LG06"/>
</dbReference>
<keyword evidence="2" id="KW-1185">Reference proteome</keyword>
<reference evidence="1 2" key="2">
    <citation type="journal article" date="2022" name="Mol. Ecol. Resour.">
        <title>The genomes of chicory, endive, great burdock and yacon provide insights into Asteraceae paleo-polyploidization history and plant inulin production.</title>
        <authorList>
            <person name="Fan W."/>
            <person name="Wang S."/>
            <person name="Wang H."/>
            <person name="Wang A."/>
            <person name="Jiang F."/>
            <person name="Liu H."/>
            <person name="Zhao H."/>
            <person name="Xu D."/>
            <person name="Zhang Y."/>
        </authorList>
    </citation>
    <scope>NUCLEOTIDE SEQUENCE [LARGE SCALE GENOMIC DNA]</scope>
    <source>
        <strain evidence="2">cv. Yunnan</strain>
        <tissue evidence="1">Leaves</tissue>
    </source>
</reference>
<evidence type="ECO:0000313" key="1">
    <source>
        <dbReference type="EMBL" id="KAI3814084.1"/>
    </source>
</evidence>
<evidence type="ECO:0000313" key="2">
    <source>
        <dbReference type="Proteomes" id="UP001056120"/>
    </source>
</evidence>
<sequence>MFQLDVKSAFPYGKVKEEVYVYQPPGFEDPKYHNRVFQLDKMLYGLHQAPKAWYETLSQHLLDNGFDRGQIDSTLFIRKAGGDYLLVQIYVNDIIFGSTNEKMRKEFEEVMKSKFEMSAMWELSFFLGLQENQKEDGFFIHQTKYVKDILSRFKMEDSSPYDTPIYVNHKVNPNPEGKDVDTRHEIDFGRMPVSMEIV</sequence>
<name>A0ACB9J1M5_9ASTR</name>
<gene>
    <name evidence="1" type="ORF">L1987_18829</name>
</gene>
<comment type="caution">
    <text evidence="1">The sequence shown here is derived from an EMBL/GenBank/DDBJ whole genome shotgun (WGS) entry which is preliminary data.</text>
</comment>